<keyword evidence="3" id="KW-1185">Reference proteome</keyword>
<dbReference type="Proteomes" id="UP001418222">
    <property type="component" value="Unassembled WGS sequence"/>
</dbReference>
<name>A0AAP0BR03_9ASPA</name>
<evidence type="ECO:0000313" key="2">
    <source>
        <dbReference type="EMBL" id="KAK8946917.1"/>
    </source>
</evidence>
<organism evidence="2 3">
    <name type="scientific">Platanthera zijinensis</name>
    <dbReference type="NCBI Taxonomy" id="2320716"/>
    <lineage>
        <taxon>Eukaryota</taxon>
        <taxon>Viridiplantae</taxon>
        <taxon>Streptophyta</taxon>
        <taxon>Embryophyta</taxon>
        <taxon>Tracheophyta</taxon>
        <taxon>Spermatophyta</taxon>
        <taxon>Magnoliopsida</taxon>
        <taxon>Liliopsida</taxon>
        <taxon>Asparagales</taxon>
        <taxon>Orchidaceae</taxon>
        <taxon>Orchidoideae</taxon>
        <taxon>Orchideae</taxon>
        <taxon>Orchidinae</taxon>
        <taxon>Platanthera</taxon>
    </lineage>
</organism>
<evidence type="ECO:0000256" key="1">
    <source>
        <dbReference type="SAM" id="MobiDB-lite"/>
    </source>
</evidence>
<feature type="region of interest" description="Disordered" evidence="1">
    <location>
        <begin position="1"/>
        <end position="23"/>
    </location>
</feature>
<dbReference type="EMBL" id="JBBWWQ010000005">
    <property type="protein sequence ID" value="KAK8946917.1"/>
    <property type="molecule type" value="Genomic_DNA"/>
</dbReference>
<protein>
    <submittedName>
        <fullName evidence="2">Uncharacterized protein</fullName>
    </submittedName>
</protein>
<evidence type="ECO:0000313" key="3">
    <source>
        <dbReference type="Proteomes" id="UP001418222"/>
    </source>
</evidence>
<comment type="caution">
    <text evidence="2">The sequence shown here is derived from an EMBL/GenBank/DDBJ whole genome shotgun (WGS) entry which is preliminary data.</text>
</comment>
<sequence>MAGRSPSPAQTAPRSTRRRRPCRAGFSQHIHISQPIFVVHPIQCLRAGDERDPPPRLILQVEGGHGERHHYRALLWPCGRSSCAIDRRRGGISSSRRCGFRRMQSGKMTGKRDEVGGEERKRIASEEKGFAGCNRKERRISGRGRRAASALVCGWSLENLKY</sequence>
<accession>A0AAP0BR03</accession>
<proteinExistence type="predicted"/>
<gene>
    <name evidence="2" type="ORF">KSP39_PZI007034</name>
</gene>
<reference evidence="2 3" key="1">
    <citation type="journal article" date="2022" name="Nat. Plants">
        <title>Genomes of leafy and leafless Platanthera orchids illuminate the evolution of mycoheterotrophy.</title>
        <authorList>
            <person name="Li M.H."/>
            <person name="Liu K.W."/>
            <person name="Li Z."/>
            <person name="Lu H.C."/>
            <person name="Ye Q.L."/>
            <person name="Zhang D."/>
            <person name="Wang J.Y."/>
            <person name="Li Y.F."/>
            <person name="Zhong Z.M."/>
            <person name="Liu X."/>
            <person name="Yu X."/>
            <person name="Liu D.K."/>
            <person name="Tu X.D."/>
            <person name="Liu B."/>
            <person name="Hao Y."/>
            <person name="Liao X.Y."/>
            <person name="Jiang Y.T."/>
            <person name="Sun W.H."/>
            <person name="Chen J."/>
            <person name="Chen Y.Q."/>
            <person name="Ai Y."/>
            <person name="Zhai J.W."/>
            <person name="Wu S.S."/>
            <person name="Zhou Z."/>
            <person name="Hsiao Y.Y."/>
            <person name="Wu W.L."/>
            <person name="Chen Y.Y."/>
            <person name="Lin Y.F."/>
            <person name="Hsu J.L."/>
            <person name="Li C.Y."/>
            <person name="Wang Z.W."/>
            <person name="Zhao X."/>
            <person name="Zhong W.Y."/>
            <person name="Ma X.K."/>
            <person name="Ma L."/>
            <person name="Huang J."/>
            <person name="Chen G.Z."/>
            <person name="Huang M.Z."/>
            <person name="Huang L."/>
            <person name="Peng D.H."/>
            <person name="Luo Y.B."/>
            <person name="Zou S.Q."/>
            <person name="Chen S.P."/>
            <person name="Lan S."/>
            <person name="Tsai W.C."/>
            <person name="Van de Peer Y."/>
            <person name="Liu Z.J."/>
        </authorList>
    </citation>
    <scope>NUCLEOTIDE SEQUENCE [LARGE SCALE GENOMIC DNA]</scope>
    <source>
        <strain evidence="2">Lor287</strain>
    </source>
</reference>
<dbReference type="AlphaFoldDB" id="A0AAP0BR03"/>